<feature type="domain" description="Isochorismatase-like" evidence="8">
    <location>
        <begin position="25"/>
        <end position="227"/>
    </location>
</feature>
<evidence type="ECO:0000256" key="5">
    <source>
        <dbReference type="ARBA" id="ARBA00037900"/>
    </source>
</evidence>
<dbReference type="SUPFAM" id="SSF52499">
    <property type="entry name" value="Isochorismatase-like hydrolases"/>
    <property type="match status" value="1"/>
</dbReference>
<dbReference type="OMA" id="HPPNHTS"/>
<sequence>MLVDAHVHSYQPPRSFFDYDGNTRTALILVDLQNDFVAGSLAVGEAEKALEVAQKLVASGKFDYVVASQDAHPPDHVSFAGSHKANPELFADVVYDYNGQKVTQTVYPSHCVQGTWGFEIHTSIDKSRIDDFIWKGRDSDLDSYSAFADNLYQKITPLSQLLHKHAVQRVVIVGLATDYCVRATTLDAVKFGFSVLVVPEGCRGVVPSRDSDIYKEMREKGVEVAGLDDARVKAFLSAS</sequence>
<keyword evidence="3" id="KW-0479">Metal-binding</keyword>
<dbReference type="EMBL" id="KQ965783">
    <property type="protein sequence ID" value="KXS12940.1"/>
    <property type="molecule type" value="Genomic_DNA"/>
</dbReference>
<name>A0A139A830_GONPJ</name>
<evidence type="ECO:0000256" key="7">
    <source>
        <dbReference type="ARBA" id="ARBA00043224"/>
    </source>
</evidence>
<evidence type="ECO:0000256" key="4">
    <source>
        <dbReference type="ARBA" id="ARBA00022801"/>
    </source>
</evidence>
<dbReference type="InterPro" id="IPR036380">
    <property type="entry name" value="Isochorismatase-like_sf"/>
</dbReference>
<evidence type="ECO:0000256" key="6">
    <source>
        <dbReference type="ARBA" id="ARBA00039017"/>
    </source>
</evidence>
<dbReference type="PANTHER" id="PTHR11080">
    <property type="entry name" value="PYRAZINAMIDASE/NICOTINAMIDASE"/>
    <property type="match status" value="1"/>
</dbReference>
<dbReference type="STRING" id="1344416.A0A139A830"/>
<evidence type="ECO:0000256" key="3">
    <source>
        <dbReference type="ARBA" id="ARBA00022723"/>
    </source>
</evidence>
<organism evidence="9 10">
    <name type="scientific">Gonapodya prolifera (strain JEL478)</name>
    <name type="common">Monoblepharis prolifera</name>
    <dbReference type="NCBI Taxonomy" id="1344416"/>
    <lineage>
        <taxon>Eukaryota</taxon>
        <taxon>Fungi</taxon>
        <taxon>Fungi incertae sedis</taxon>
        <taxon>Chytridiomycota</taxon>
        <taxon>Chytridiomycota incertae sedis</taxon>
        <taxon>Monoblepharidomycetes</taxon>
        <taxon>Monoblepharidales</taxon>
        <taxon>Gonapodyaceae</taxon>
        <taxon>Gonapodya</taxon>
    </lineage>
</organism>
<evidence type="ECO:0000313" key="10">
    <source>
        <dbReference type="Proteomes" id="UP000070544"/>
    </source>
</evidence>
<protein>
    <recommendedName>
        <fullName evidence="6">nicotinamidase</fullName>
        <ecNumber evidence="6">3.5.1.19</ecNumber>
    </recommendedName>
    <alternativeName>
        <fullName evidence="7">Nicotinamide deamidase</fullName>
    </alternativeName>
</protein>
<gene>
    <name evidence="9" type="ORF">M427DRAFT_100953</name>
</gene>
<dbReference type="InterPro" id="IPR000868">
    <property type="entry name" value="Isochorismatase-like_dom"/>
</dbReference>
<evidence type="ECO:0000256" key="2">
    <source>
        <dbReference type="ARBA" id="ARBA00022642"/>
    </source>
</evidence>
<comment type="pathway">
    <text evidence="5">Cofactor biosynthesis; nicotinate biosynthesis; nicotinate from nicotinamide: step 1/1.</text>
</comment>
<dbReference type="Proteomes" id="UP000070544">
    <property type="component" value="Unassembled WGS sequence"/>
</dbReference>
<evidence type="ECO:0000313" key="9">
    <source>
        <dbReference type="EMBL" id="KXS12940.1"/>
    </source>
</evidence>
<evidence type="ECO:0000259" key="8">
    <source>
        <dbReference type="Pfam" id="PF00857"/>
    </source>
</evidence>
<keyword evidence="10" id="KW-1185">Reference proteome</keyword>
<dbReference type="Pfam" id="PF00857">
    <property type="entry name" value="Isochorismatase"/>
    <property type="match status" value="1"/>
</dbReference>
<reference evidence="9 10" key="1">
    <citation type="journal article" date="2015" name="Genome Biol. Evol.">
        <title>Phylogenomic analyses indicate that early fungi evolved digesting cell walls of algal ancestors of land plants.</title>
        <authorList>
            <person name="Chang Y."/>
            <person name="Wang S."/>
            <person name="Sekimoto S."/>
            <person name="Aerts A.L."/>
            <person name="Choi C."/>
            <person name="Clum A."/>
            <person name="LaButti K.M."/>
            <person name="Lindquist E.A."/>
            <person name="Yee Ngan C."/>
            <person name="Ohm R.A."/>
            <person name="Salamov A.A."/>
            <person name="Grigoriev I.V."/>
            <person name="Spatafora J.W."/>
            <person name="Berbee M.L."/>
        </authorList>
    </citation>
    <scope>NUCLEOTIDE SEQUENCE [LARGE SCALE GENOMIC DNA]</scope>
    <source>
        <strain evidence="9 10">JEL478</strain>
    </source>
</reference>
<accession>A0A139A830</accession>
<dbReference type="Gene3D" id="3.40.50.850">
    <property type="entry name" value="Isochorismatase-like"/>
    <property type="match status" value="1"/>
</dbReference>
<dbReference type="CDD" id="cd01011">
    <property type="entry name" value="nicotinamidase"/>
    <property type="match status" value="1"/>
</dbReference>
<dbReference type="InterPro" id="IPR052347">
    <property type="entry name" value="Isochorismatase_Nicotinamidase"/>
</dbReference>
<evidence type="ECO:0000256" key="1">
    <source>
        <dbReference type="ARBA" id="ARBA00006336"/>
    </source>
</evidence>
<dbReference type="PANTHER" id="PTHR11080:SF2">
    <property type="entry name" value="LD05707P"/>
    <property type="match status" value="1"/>
</dbReference>
<dbReference type="GO" id="GO:0008936">
    <property type="term" value="F:nicotinamidase activity"/>
    <property type="evidence" value="ECO:0007669"/>
    <property type="project" value="UniProtKB-EC"/>
</dbReference>
<comment type="similarity">
    <text evidence="1">Belongs to the isochorismatase family.</text>
</comment>
<dbReference type="AlphaFoldDB" id="A0A139A830"/>
<keyword evidence="4 9" id="KW-0378">Hydrolase</keyword>
<keyword evidence="2" id="KW-0662">Pyridine nucleotide biosynthesis</keyword>
<dbReference type="EC" id="3.5.1.19" evidence="6"/>
<dbReference type="NCBIfam" id="NF008623">
    <property type="entry name" value="PRK11609.1"/>
    <property type="match status" value="1"/>
</dbReference>
<dbReference type="GO" id="GO:0019363">
    <property type="term" value="P:pyridine nucleotide biosynthetic process"/>
    <property type="evidence" value="ECO:0007669"/>
    <property type="project" value="UniProtKB-KW"/>
</dbReference>
<proteinExistence type="inferred from homology"/>
<dbReference type="GO" id="GO:0046872">
    <property type="term" value="F:metal ion binding"/>
    <property type="evidence" value="ECO:0007669"/>
    <property type="project" value="UniProtKB-KW"/>
</dbReference>
<dbReference type="OrthoDB" id="1739143at2759"/>